<proteinExistence type="predicted"/>
<name>A0A645H8M4_9ZZZZ</name>
<organism evidence="1">
    <name type="scientific">bioreactor metagenome</name>
    <dbReference type="NCBI Taxonomy" id="1076179"/>
    <lineage>
        <taxon>unclassified sequences</taxon>
        <taxon>metagenomes</taxon>
        <taxon>ecological metagenomes</taxon>
    </lineage>
</organism>
<sequence length="166" mass="17961">MLSSVCATRFRSRNRSLPTSGSGNCAVSQPIPNVRPGLRPSRITRFQLVRVHSSSLLLISGASASTHQTINRSRKRTCCSSTPIGENGLISSERTSMYSIPPRRSASEGDSPLRVTRFGRIGAYSSFSICSTLLLICRRLPSFSSPTAAYSSEGVLIARFNPATYS</sequence>
<protein>
    <submittedName>
        <fullName evidence="1">Uncharacterized protein</fullName>
    </submittedName>
</protein>
<comment type="caution">
    <text evidence="1">The sequence shown here is derived from an EMBL/GenBank/DDBJ whole genome shotgun (WGS) entry which is preliminary data.</text>
</comment>
<dbReference type="EMBL" id="VSSQ01088119">
    <property type="protein sequence ID" value="MPN34856.1"/>
    <property type="molecule type" value="Genomic_DNA"/>
</dbReference>
<dbReference type="AlphaFoldDB" id="A0A645H8M4"/>
<evidence type="ECO:0000313" key="1">
    <source>
        <dbReference type="EMBL" id="MPN34856.1"/>
    </source>
</evidence>
<accession>A0A645H8M4</accession>
<reference evidence="1" key="1">
    <citation type="submission" date="2019-08" db="EMBL/GenBank/DDBJ databases">
        <authorList>
            <person name="Kucharzyk K."/>
            <person name="Murdoch R.W."/>
            <person name="Higgins S."/>
            <person name="Loffler F."/>
        </authorList>
    </citation>
    <scope>NUCLEOTIDE SEQUENCE</scope>
</reference>
<gene>
    <name evidence="1" type="ORF">SDC9_182350</name>
</gene>